<reference evidence="2" key="1">
    <citation type="journal article" date="2017" name="Nat. Ecol. Evol.">
        <title>Genome expansion and lineage-specific genetic innovations in the forest pathogenic fungi Armillaria.</title>
        <authorList>
            <person name="Sipos G."/>
            <person name="Prasanna A.N."/>
            <person name="Walter M.C."/>
            <person name="O'Connor E."/>
            <person name="Balint B."/>
            <person name="Krizsan K."/>
            <person name="Kiss B."/>
            <person name="Hess J."/>
            <person name="Varga T."/>
            <person name="Slot J."/>
            <person name="Riley R."/>
            <person name="Boka B."/>
            <person name="Rigling D."/>
            <person name="Barry K."/>
            <person name="Lee J."/>
            <person name="Mihaltcheva S."/>
            <person name="LaButti K."/>
            <person name="Lipzen A."/>
            <person name="Waldron R."/>
            <person name="Moloney N.M."/>
            <person name="Sperisen C."/>
            <person name="Kredics L."/>
            <person name="Vagvoelgyi C."/>
            <person name="Patrignani A."/>
            <person name="Fitzpatrick D."/>
            <person name="Nagy I."/>
            <person name="Doyle S."/>
            <person name="Anderson J.B."/>
            <person name="Grigoriev I.V."/>
            <person name="Gueldener U."/>
            <person name="Muensterkoetter M."/>
            <person name="Nagy L.G."/>
        </authorList>
    </citation>
    <scope>NUCLEOTIDE SEQUENCE [LARGE SCALE GENOMIC DNA]</scope>
    <source>
        <strain evidence="2">C18/9</strain>
    </source>
</reference>
<name>A0A284QT97_ARMOS</name>
<protein>
    <recommendedName>
        <fullName evidence="3">Aminoglycoside phosphotransferase domain-containing protein</fullName>
    </recommendedName>
</protein>
<proteinExistence type="predicted"/>
<organism evidence="1 2">
    <name type="scientific">Armillaria ostoyae</name>
    <name type="common">Armillaria root rot fungus</name>
    <dbReference type="NCBI Taxonomy" id="47428"/>
    <lineage>
        <taxon>Eukaryota</taxon>
        <taxon>Fungi</taxon>
        <taxon>Dikarya</taxon>
        <taxon>Basidiomycota</taxon>
        <taxon>Agaricomycotina</taxon>
        <taxon>Agaricomycetes</taxon>
        <taxon>Agaricomycetidae</taxon>
        <taxon>Agaricales</taxon>
        <taxon>Marasmiineae</taxon>
        <taxon>Physalacriaceae</taxon>
        <taxon>Armillaria</taxon>
    </lineage>
</organism>
<evidence type="ECO:0008006" key="3">
    <source>
        <dbReference type="Google" id="ProtNLM"/>
    </source>
</evidence>
<accession>A0A284QT97</accession>
<dbReference type="InterPro" id="IPR051035">
    <property type="entry name" value="Mito_inheritance_9"/>
</dbReference>
<gene>
    <name evidence="1" type="ORF">ARMOST_02967</name>
</gene>
<dbReference type="AlphaFoldDB" id="A0A284QT97"/>
<dbReference type="Proteomes" id="UP000219338">
    <property type="component" value="Unassembled WGS sequence"/>
</dbReference>
<evidence type="ECO:0000313" key="2">
    <source>
        <dbReference type="Proteomes" id="UP000219338"/>
    </source>
</evidence>
<sequence length="323" mass="35774">MEAGTRLAKVHAGRHSVRPPTFSFVFDLPYGALTMDLSTTQSLLPTELKHQKYVSTRAVFNPLLTDGYSTILNIYTVDALQEIASKYINAQHCTAVTNIAEGPDIASCITTAARLAQESLSLGIDTNSSFARSDVPAIHQLLKKCLVVVPHLAPLDSSLLSRHLAHPDMSGSNMLIESPEKPSIKCFLDWQSAIVAPIFMQASIPALLAYTDGVFNLLDSEGSVPLLPKDLDQLLSDEQEYLRLHHKLLSRYRFYLILVKLVPIHVATWRYSHQEVMSDLPLYLLRCWADGPLKLRNTLITIPGSGQGSVPFLVPSIFRRLSS</sequence>
<dbReference type="GO" id="GO:0005739">
    <property type="term" value="C:mitochondrion"/>
    <property type="evidence" value="ECO:0007669"/>
    <property type="project" value="TreeGrafter"/>
</dbReference>
<dbReference type="EMBL" id="FUEG01000002">
    <property type="protein sequence ID" value="SJK99659.1"/>
    <property type="molecule type" value="Genomic_DNA"/>
</dbReference>
<dbReference type="PANTHER" id="PTHR36091:SF1">
    <property type="entry name" value="ALTERED INHERITANCE OF MITOCHONDRIA PROTEIN 9, MITOCHONDRIAL"/>
    <property type="match status" value="1"/>
</dbReference>
<evidence type="ECO:0000313" key="1">
    <source>
        <dbReference type="EMBL" id="SJK99659.1"/>
    </source>
</evidence>
<dbReference type="OrthoDB" id="2831558at2759"/>
<keyword evidence="2" id="KW-1185">Reference proteome</keyword>
<dbReference type="PANTHER" id="PTHR36091">
    <property type="entry name" value="ALTERED INHERITANCE OF MITOCHONDRIA PROTEIN 9, MITOCHONDRIAL"/>
    <property type="match status" value="1"/>
</dbReference>